<feature type="domain" description="Peptidase S1" evidence="4">
    <location>
        <begin position="25"/>
        <end position="186"/>
    </location>
</feature>
<protein>
    <recommendedName>
        <fullName evidence="4">Peptidase S1 domain-containing protein</fullName>
    </recommendedName>
</protein>
<dbReference type="EMBL" id="JBJJXI010000067">
    <property type="protein sequence ID" value="KAL3397117.1"/>
    <property type="molecule type" value="Genomic_DNA"/>
</dbReference>
<dbReference type="InterPro" id="IPR001314">
    <property type="entry name" value="Peptidase_S1A"/>
</dbReference>
<dbReference type="PANTHER" id="PTHR24252">
    <property type="entry name" value="ACROSIN-RELATED"/>
    <property type="match status" value="1"/>
</dbReference>
<sequence>MNKLFFIISLRLCLINVINSKKLRIIEGEFALPGQFPHQVSLQGLKGDNCTRHICGGSIIDKWYIVTAAHCITDYHSHQFNNNSITAIAGTVDLLNKANAIYHDVQFIFMPHSYTLNDVDKFEDDIAILRLRNSLLLGSHPYLGAVKLPASDQYLPPDNQNAVVSGFGVYKEFPLKNGTFRNSKKS</sequence>
<organism evidence="5 6">
    <name type="scientific">Trichogramma kaykai</name>
    <dbReference type="NCBI Taxonomy" id="54128"/>
    <lineage>
        <taxon>Eukaryota</taxon>
        <taxon>Metazoa</taxon>
        <taxon>Ecdysozoa</taxon>
        <taxon>Arthropoda</taxon>
        <taxon>Hexapoda</taxon>
        <taxon>Insecta</taxon>
        <taxon>Pterygota</taxon>
        <taxon>Neoptera</taxon>
        <taxon>Endopterygota</taxon>
        <taxon>Hymenoptera</taxon>
        <taxon>Apocrita</taxon>
        <taxon>Proctotrupomorpha</taxon>
        <taxon>Chalcidoidea</taxon>
        <taxon>Trichogrammatidae</taxon>
        <taxon>Trichogramma</taxon>
    </lineage>
</organism>
<evidence type="ECO:0000259" key="4">
    <source>
        <dbReference type="PROSITE" id="PS50240"/>
    </source>
</evidence>
<dbReference type="PROSITE" id="PS50240">
    <property type="entry name" value="TRYPSIN_DOM"/>
    <property type="match status" value="1"/>
</dbReference>
<dbReference type="InterPro" id="IPR043504">
    <property type="entry name" value="Peptidase_S1_PA_chymotrypsin"/>
</dbReference>
<evidence type="ECO:0000256" key="3">
    <source>
        <dbReference type="SAM" id="SignalP"/>
    </source>
</evidence>
<feature type="signal peptide" evidence="3">
    <location>
        <begin position="1"/>
        <end position="20"/>
    </location>
</feature>
<dbReference type="InterPro" id="IPR009003">
    <property type="entry name" value="Peptidase_S1_PA"/>
</dbReference>
<dbReference type="SMART" id="SM00020">
    <property type="entry name" value="Tryp_SPc"/>
    <property type="match status" value="1"/>
</dbReference>
<keyword evidence="6" id="KW-1185">Reference proteome</keyword>
<evidence type="ECO:0000313" key="6">
    <source>
        <dbReference type="Proteomes" id="UP001627154"/>
    </source>
</evidence>
<dbReference type="PRINTS" id="PR00722">
    <property type="entry name" value="CHYMOTRYPSIN"/>
</dbReference>
<dbReference type="InterPro" id="IPR018114">
    <property type="entry name" value="TRYPSIN_HIS"/>
</dbReference>
<reference evidence="5 6" key="1">
    <citation type="journal article" date="2024" name="bioRxiv">
        <title>A reference genome for Trichogramma kaykai: A tiny desert-dwelling parasitoid wasp with competing sex-ratio distorters.</title>
        <authorList>
            <person name="Culotta J."/>
            <person name="Lindsey A.R."/>
        </authorList>
    </citation>
    <scope>NUCLEOTIDE SEQUENCE [LARGE SCALE GENOMIC DNA]</scope>
    <source>
        <strain evidence="5 6">KSX58</strain>
    </source>
</reference>
<keyword evidence="3" id="KW-0732">Signal</keyword>
<dbReference type="PANTHER" id="PTHR24252:SF27">
    <property type="entry name" value="TRANSMEMBRANE PROTEASE SERINE 3-LIKE"/>
    <property type="match status" value="1"/>
</dbReference>
<gene>
    <name evidence="5" type="ORF">TKK_009144</name>
</gene>
<evidence type="ECO:0000256" key="2">
    <source>
        <dbReference type="ARBA" id="ARBA00023180"/>
    </source>
</evidence>
<dbReference type="InterPro" id="IPR001254">
    <property type="entry name" value="Trypsin_dom"/>
</dbReference>
<dbReference type="Proteomes" id="UP001627154">
    <property type="component" value="Unassembled WGS sequence"/>
</dbReference>
<feature type="chain" id="PRO_5044846243" description="Peptidase S1 domain-containing protein" evidence="3">
    <location>
        <begin position="21"/>
        <end position="186"/>
    </location>
</feature>
<proteinExistence type="predicted"/>
<dbReference type="FunFam" id="2.40.10.10:FF:000068">
    <property type="entry name" value="transmembrane protease serine 2"/>
    <property type="match status" value="1"/>
</dbReference>
<keyword evidence="2" id="KW-0325">Glycoprotein</keyword>
<comment type="caution">
    <text evidence="5">The sequence shown here is derived from an EMBL/GenBank/DDBJ whole genome shotgun (WGS) entry which is preliminary data.</text>
</comment>
<dbReference type="SUPFAM" id="SSF50494">
    <property type="entry name" value="Trypsin-like serine proteases"/>
    <property type="match status" value="1"/>
</dbReference>
<dbReference type="Pfam" id="PF00089">
    <property type="entry name" value="Trypsin"/>
    <property type="match status" value="1"/>
</dbReference>
<dbReference type="PROSITE" id="PS00134">
    <property type="entry name" value="TRYPSIN_HIS"/>
    <property type="match status" value="1"/>
</dbReference>
<evidence type="ECO:0000313" key="5">
    <source>
        <dbReference type="EMBL" id="KAL3397117.1"/>
    </source>
</evidence>
<dbReference type="AlphaFoldDB" id="A0ABD2WVN6"/>
<evidence type="ECO:0000256" key="1">
    <source>
        <dbReference type="ARBA" id="ARBA00023157"/>
    </source>
</evidence>
<dbReference type="Gene3D" id="2.40.10.10">
    <property type="entry name" value="Trypsin-like serine proteases"/>
    <property type="match status" value="1"/>
</dbReference>
<name>A0ABD2WVN6_9HYME</name>
<keyword evidence="1" id="KW-1015">Disulfide bond</keyword>
<accession>A0ABD2WVN6</accession>